<dbReference type="EnsemblBacteria" id="CAD74266">
    <property type="protein sequence ID" value="CAD74266"/>
    <property type="gene ID" value="RB5479"/>
</dbReference>
<evidence type="ECO:0000256" key="5">
    <source>
        <dbReference type="ARBA" id="ARBA00022777"/>
    </source>
</evidence>
<dbReference type="PANTHER" id="PTHR43047:SF72">
    <property type="entry name" value="OSMOSENSING HISTIDINE PROTEIN KINASE SLN1"/>
    <property type="match status" value="1"/>
</dbReference>
<feature type="domain" description="Response regulatory" evidence="9">
    <location>
        <begin position="56"/>
        <end position="172"/>
    </location>
</feature>
<dbReference type="GO" id="GO:0000155">
    <property type="term" value="F:phosphorelay sensor kinase activity"/>
    <property type="evidence" value="ECO:0007669"/>
    <property type="project" value="InterPro"/>
</dbReference>
<dbReference type="SMART" id="SM00448">
    <property type="entry name" value="REC"/>
    <property type="match status" value="1"/>
</dbReference>
<dbReference type="PROSITE" id="PS50110">
    <property type="entry name" value="RESPONSE_REGULATORY"/>
    <property type="match status" value="1"/>
</dbReference>
<evidence type="ECO:0000256" key="4">
    <source>
        <dbReference type="ARBA" id="ARBA00022679"/>
    </source>
</evidence>
<dbReference type="PANTHER" id="PTHR43047">
    <property type="entry name" value="TWO-COMPONENT HISTIDINE PROTEIN KINASE"/>
    <property type="match status" value="1"/>
</dbReference>
<feature type="modified residue" description="4-aspartylphosphate" evidence="6">
    <location>
        <position position="107"/>
    </location>
</feature>
<feature type="coiled-coil region" evidence="7">
    <location>
        <begin position="186"/>
        <end position="216"/>
    </location>
</feature>
<evidence type="ECO:0000256" key="6">
    <source>
        <dbReference type="PROSITE-ProRule" id="PRU00169"/>
    </source>
</evidence>
<dbReference type="SUPFAM" id="SSF55874">
    <property type="entry name" value="ATPase domain of HSP90 chaperone/DNA topoisomerase II/histidine kinase"/>
    <property type="match status" value="1"/>
</dbReference>
<dbReference type="Pfam" id="PF02518">
    <property type="entry name" value="HATPase_c"/>
    <property type="match status" value="1"/>
</dbReference>
<reference evidence="10 11" key="1">
    <citation type="journal article" date="2003" name="Proc. Natl. Acad. Sci. U.S.A.">
        <title>Complete genome sequence of the marine planctomycete Pirellula sp. strain 1.</title>
        <authorList>
            <person name="Gloeckner F.O."/>
            <person name="Kube M."/>
            <person name="Bauer M."/>
            <person name="Teeling H."/>
            <person name="Lombardot T."/>
            <person name="Ludwig W."/>
            <person name="Gade D."/>
            <person name="Beck A."/>
            <person name="Borzym K."/>
            <person name="Heitmann K."/>
            <person name="Rabus R."/>
            <person name="Schlesner H."/>
            <person name="Amann R."/>
            <person name="Reinhardt R."/>
        </authorList>
    </citation>
    <scope>NUCLEOTIDE SEQUENCE [LARGE SCALE GENOMIC DNA]</scope>
    <source>
        <strain evidence="11">DSM 10527 / NCIMB 13988 / SH1</strain>
    </source>
</reference>
<dbReference type="HOGENOM" id="CLU_474763_0_0_0"/>
<protein>
    <recommendedName>
        <fullName evidence="2">histidine kinase</fullName>
        <ecNumber evidence="2">2.7.13.3</ecNumber>
    </recommendedName>
</protein>
<dbReference type="InterPro" id="IPR011006">
    <property type="entry name" value="CheY-like_superfamily"/>
</dbReference>
<evidence type="ECO:0000256" key="3">
    <source>
        <dbReference type="ARBA" id="ARBA00022553"/>
    </source>
</evidence>
<evidence type="ECO:0000259" key="8">
    <source>
        <dbReference type="PROSITE" id="PS50109"/>
    </source>
</evidence>
<keyword evidence="7" id="KW-0175">Coiled coil</keyword>
<dbReference type="Gene3D" id="1.10.287.130">
    <property type="match status" value="1"/>
</dbReference>
<dbReference type="KEGG" id="rba:RB5479"/>
<evidence type="ECO:0000259" key="9">
    <source>
        <dbReference type="PROSITE" id="PS50110"/>
    </source>
</evidence>
<dbReference type="InterPro" id="IPR001789">
    <property type="entry name" value="Sig_transdc_resp-reg_receiver"/>
</dbReference>
<dbReference type="SUPFAM" id="SSF52172">
    <property type="entry name" value="CheY-like"/>
    <property type="match status" value="1"/>
</dbReference>
<dbReference type="CDD" id="cd00156">
    <property type="entry name" value="REC"/>
    <property type="match status" value="1"/>
</dbReference>
<dbReference type="Proteomes" id="UP000001025">
    <property type="component" value="Chromosome"/>
</dbReference>
<dbReference type="EMBL" id="BX294142">
    <property type="protein sequence ID" value="CAD74266.1"/>
    <property type="molecule type" value="Genomic_DNA"/>
</dbReference>
<dbReference type="CDD" id="cd00082">
    <property type="entry name" value="HisKA"/>
    <property type="match status" value="1"/>
</dbReference>
<gene>
    <name evidence="10" type="ordered locus">RB5479</name>
</gene>
<dbReference type="SMART" id="SM00388">
    <property type="entry name" value="HisKA"/>
    <property type="match status" value="1"/>
</dbReference>
<keyword evidence="11" id="KW-1185">Reference proteome</keyword>
<dbReference type="PATRIC" id="fig|243090.15.peg.2635"/>
<feature type="domain" description="Histidine kinase" evidence="8">
    <location>
        <begin position="223"/>
        <end position="444"/>
    </location>
</feature>
<sequence>MFEMPMLSGERCYREHRRFFGSRLTFDRYYLRCLGSSISHDEKGSEHLMESLQPIRILLLEDDSIDAEAVARQLSKSSPNFEFTWAETLVKALEVLGSTKHDLIIADLAVPDSSGTETITKLRNLCSETPVIALTGLDNDEVEREAIDAGAQDYIVKGELHGQALARTILHAIHRQVAENQTREIVNQLKVSQEDLKEQKQLLLQKNEKLEKLYATSQEIVDNVSHDLRTPLTVIKDYVAIIRDGLVGDVNQEQAEMLSKILGRADDLNGMVDDLLDKSKLEAGLLHLSRRTIGLDSIIQRVHMLVANRANTKQVSLQLEAADGEIEVYCDAEKITRVITNLATNAIKFVPQGGNVCIRTKLSSNGEDALVEVVDDGPGIESAELKKIFGRFEQASHNGTKQNSGVGLGLNIAQKLATLNFGSIDVDSEVGEGTVFRLSLPLPDPACIATRMAEGRTSEMGPVCLLALDIPGMQDQRQSDDFERFICGSFRAEDLLFRQNDDRWLLLFSGNHRDAKNWMARTERDFAQMNRNRPFGPLPNYVVTFFDCSGRDDIEAVRDVLRDEWSQSRETVPN</sequence>
<evidence type="ECO:0000256" key="1">
    <source>
        <dbReference type="ARBA" id="ARBA00000085"/>
    </source>
</evidence>
<dbReference type="InterPro" id="IPR004358">
    <property type="entry name" value="Sig_transdc_His_kin-like_C"/>
</dbReference>
<evidence type="ECO:0000256" key="2">
    <source>
        <dbReference type="ARBA" id="ARBA00012438"/>
    </source>
</evidence>
<dbReference type="Gene3D" id="3.40.50.2300">
    <property type="match status" value="1"/>
</dbReference>
<keyword evidence="5 10" id="KW-0418">Kinase</keyword>
<dbReference type="AlphaFoldDB" id="Q7URS2"/>
<name>Q7URS2_RHOBA</name>
<dbReference type="InterPro" id="IPR003661">
    <property type="entry name" value="HisK_dim/P_dom"/>
</dbReference>
<dbReference type="eggNOG" id="COG0784">
    <property type="taxonomic scope" value="Bacteria"/>
</dbReference>
<dbReference type="SUPFAM" id="SSF47384">
    <property type="entry name" value="Homodimeric domain of signal transducing histidine kinase"/>
    <property type="match status" value="1"/>
</dbReference>
<dbReference type="InterPro" id="IPR003594">
    <property type="entry name" value="HATPase_dom"/>
</dbReference>
<dbReference type="STRING" id="243090.RB5479"/>
<evidence type="ECO:0000313" key="11">
    <source>
        <dbReference type="Proteomes" id="UP000001025"/>
    </source>
</evidence>
<evidence type="ECO:0000313" key="10">
    <source>
        <dbReference type="EMBL" id="CAD74266.1"/>
    </source>
</evidence>
<comment type="catalytic activity">
    <reaction evidence="1">
        <text>ATP + protein L-histidine = ADP + protein N-phospho-L-histidine.</text>
        <dbReference type="EC" id="2.7.13.3"/>
    </reaction>
</comment>
<dbReference type="InterPro" id="IPR036097">
    <property type="entry name" value="HisK_dim/P_sf"/>
</dbReference>
<organism evidence="10 11">
    <name type="scientific">Rhodopirellula baltica (strain DSM 10527 / NCIMB 13988 / SH1)</name>
    <dbReference type="NCBI Taxonomy" id="243090"/>
    <lineage>
        <taxon>Bacteria</taxon>
        <taxon>Pseudomonadati</taxon>
        <taxon>Planctomycetota</taxon>
        <taxon>Planctomycetia</taxon>
        <taxon>Pirellulales</taxon>
        <taxon>Pirellulaceae</taxon>
        <taxon>Rhodopirellula</taxon>
    </lineage>
</organism>
<dbReference type="Pfam" id="PF00072">
    <property type="entry name" value="Response_reg"/>
    <property type="match status" value="1"/>
</dbReference>
<dbReference type="InParanoid" id="Q7URS2"/>
<proteinExistence type="predicted"/>
<dbReference type="eggNOG" id="COG2205">
    <property type="taxonomic scope" value="Bacteria"/>
</dbReference>
<dbReference type="InterPro" id="IPR036890">
    <property type="entry name" value="HATPase_C_sf"/>
</dbReference>
<accession>Q7URS2</accession>
<dbReference type="InterPro" id="IPR005467">
    <property type="entry name" value="His_kinase_dom"/>
</dbReference>
<dbReference type="EC" id="2.7.13.3" evidence="2"/>
<keyword evidence="4 10" id="KW-0808">Transferase</keyword>
<dbReference type="SMART" id="SM00387">
    <property type="entry name" value="HATPase_c"/>
    <property type="match status" value="1"/>
</dbReference>
<dbReference type="OrthoDB" id="9813394at2"/>
<evidence type="ECO:0000256" key="7">
    <source>
        <dbReference type="SAM" id="Coils"/>
    </source>
</evidence>
<dbReference type="PROSITE" id="PS50109">
    <property type="entry name" value="HIS_KIN"/>
    <property type="match status" value="1"/>
</dbReference>
<dbReference type="Gene3D" id="3.30.565.10">
    <property type="entry name" value="Histidine kinase-like ATPase, C-terminal domain"/>
    <property type="match status" value="1"/>
</dbReference>
<dbReference type="Pfam" id="PF00512">
    <property type="entry name" value="HisKA"/>
    <property type="match status" value="1"/>
</dbReference>
<keyword evidence="3 6" id="KW-0597">Phosphoprotein</keyword>
<dbReference type="PRINTS" id="PR00344">
    <property type="entry name" value="BCTRLSENSOR"/>
</dbReference>